<evidence type="ECO:0000313" key="2">
    <source>
        <dbReference type="Proteomes" id="UP000192674"/>
    </source>
</evidence>
<dbReference type="Proteomes" id="UP000192674">
    <property type="component" value="Unassembled WGS sequence"/>
</dbReference>
<dbReference type="SUPFAM" id="SSF52540">
    <property type="entry name" value="P-loop containing nucleoside triphosphate hydrolases"/>
    <property type="match status" value="1"/>
</dbReference>
<sequence>MAAARQLLSSTRLLTLTGPGGVGKTQLALRVAGQVRRAFADGVWLGELEALQDPGL</sequence>
<keyword evidence="2" id="KW-1185">Reference proteome</keyword>
<dbReference type="InterPro" id="IPR027417">
    <property type="entry name" value="P-loop_NTPase"/>
</dbReference>
<protein>
    <submittedName>
        <fullName evidence="1">Non-specific serine/threonine protein kinase</fullName>
    </submittedName>
</protein>
<dbReference type="EMBL" id="FWXV01000006">
    <property type="protein sequence ID" value="SMD20670.1"/>
    <property type="molecule type" value="Genomic_DNA"/>
</dbReference>
<dbReference type="PANTHER" id="PTHR47691:SF3">
    <property type="entry name" value="HTH-TYPE TRANSCRIPTIONAL REGULATOR RV0890C-RELATED"/>
    <property type="match status" value="1"/>
</dbReference>
<keyword evidence="1" id="KW-0808">Transferase</keyword>
<gene>
    <name evidence="1" type="ORF">SAMN05661093_06533</name>
</gene>
<dbReference type="GO" id="GO:0004674">
    <property type="term" value="F:protein serine/threonine kinase activity"/>
    <property type="evidence" value="ECO:0007669"/>
    <property type="project" value="UniProtKB-KW"/>
</dbReference>
<proteinExistence type="predicted"/>
<name>A0A1W2FFL3_KIBAR</name>
<keyword evidence="1" id="KW-0418">Kinase</keyword>
<accession>A0A1W2FFL3</accession>
<reference evidence="1 2" key="1">
    <citation type="submission" date="2017-04" db="EMBL/GenBank/DDBJ databases">
        <authorList>
            <person name="Afonso C.L."/>
            <person name="Miller P.J."/>
            <person name="Scott M.A."/>
            <person name="Spackman E."/>
            <person name="Goraichik I."/>
            <person name="Dimitrov K.M."/>
            <person name="Suarez D.L."/>
            <person name="Swayne D.E."/>
        </authorList>
    </citation>
    <scope>NUCLEOTIDE SEQUENCE [LARGE SCALE GENOMIC DNA]</scope>
    <source>
        <strain evidence="1 2">DSM 43828</strain>
    </source>
</reference>
<dbReference type="AlphaFoldDB" id="A0A1W2FFL3"/>
<evidence type="ECO:0000313" key="1">
    <source>
        <dbReference type="EMBL" id="SMD20670.1"/>
    </source>
</evidence>
<organism evidence="1 2">
    <name type="scientific">Kibdelosporangium aridum</name>
    <dbReference type="NCBI Taxonomy" id="2030"/>
    <lineage>
        <taxon>Bacteria</taxon>
        <taxon>Bacillati</taxon>
        <taxon>Actinomycetota</taxon>
        <taxon>Actinomycetes</taxon>
        <taxon>Pseudonocardiales</taxon>
        <taxon>Pseudonocardiaceae</taxon>
        <taxon>Kibdelosporangium</taxon>
    </lineage>
</organism>
<dbReference type="Gene3D" id="3.40.50.300">
    <property type="entry name" value="P-loop containing nucleotide triphosphate hydrolases"/>
    <property type="match status" value="1"/>
</dbReference>
<keyword evidence="1" id="KW-0723">Serine/threonine-protein kinase</keyword>
<dbReference type="PANTHER" id="PTHR47691">
    <property type="entry name" value="REGULATOR-RELATED"/>
    <property type="match status" value="1"/>
</dbReference>